<feature type="transmembrane region" description="Helical" evidence="1">
    <location>
        <begin position="32"/>
        <end position="53"/>
    </location>
</feature>
<proteinExistence type="predicted"/>
<sequence length="56" mass="6323">MICKNDSTRLFESSIGCDNLCDSIVSKSRNSILILFIYLNILMKMIAIVGLHFPTE</sequence>
<keyword evidence="1" id="KW-0812">Transmembrane</keyword>
<reference evidence="2 3" key="1">
    <citation type="submission" date="2024-01" db="EMBL/GenBank/DDBJ databases">
        <title>Genome assemblies of Stephania.</title>
        <authorList>
            <person name="Yang L."/>
        </authorList>
    </citation>
    <scope>NUCLEOTIDE SEQUENCE [LARGE SCALE GENOMIC DNA]</scope>
    <source>
        <strain evidence="2">JXDWG</strain>
        <tissue evidence="2">Leaf</tissue>
    </source>
</reference>
<protein>
    <submittedName>
        <fullName evidence="2">Uncharacterized protein</fullName>
    </submittedName>
</protein>
<dbReference type="Proteomes" id="UP001419268">
    <property type="component" value="Unassembled WGS sequence"/>
</dbReference>
<evidence type="ECO:0000313" key="2">
    <source>
        <dbReference type="EMBL" id="KAK9088999.1"/>
    </source>
</evidence>
<evidence type="ECO:0000313" key="3">
    <source>
        <dbReference type="Proteomes" id="UP001419268"/>
    </source>
</evidence>
<keyword evidence="1" id="KW-1133">Transmembrane helix</keyword>
<dbReference type="AlphaFoldDB" id="A0AAP0E984"/>
<keyword evidence="1" id="KW-0472">Membrane</keyword>
<comment type="caution">
    <text evidence="2">The sequence shown here is derived from an EMBL/GenBank/DDBJ whole genome shotgun (WGS) entry which is preliminary data.</text>
</comment>
<evidence type="ECO:0000256" key="1">
    <source>
        <dbReference type="SAM" id="Phobius"/>
    </source>
</evidence>
<accession>A0AAP0E984</accession>
<gene>
    <name evidence="2" type="ORF">Scep_028081</name>
</gene>
<dbReference type="EMBL" id="JBBNAG010000012">
    <property type="protein sequence ID" value="KAK9088999.1"/>
    <property type="molecule type" value="Genomic_DNA"/>
</dbReference>
<organism evidence="2 3">
    <name type="scientific">Stephania cephalantha</name>
    <dbReference type="NCBI Taxonomy" id="152367"/>
    <lineage>
        <taxon>Eukaryota</taxon>
        <taxon>Viridiplantae</taxon>
        <taxon>Streptophyta</taxon>
        <taxon>Embryophyta</taxon>
        <taxon>Tracheophyta</taxon>
        <taxon>Spermatophyta</taxon>
        <taxon>Magnoliopsida</taxon>
        <taxon>Ranunculales</taxon>
        <taxon>Menispermaceae</taxon>
        <taxon>Menispermoideae</taxon>
        <taxon>Cissampelideae</taxon>
        <taxon>Stephania</taxon>
    </lineage>
</organism>
<keyword evidence="3" id="KW-1185">Reference proteome</keyword>
<name>A0AAP0E984_9MAGN</name>